<reference evidence="1 2" key="1">
    <citation type="submission" date="2016-09" db="EMBL/GenBank/DDBJ databases">
        <title>The complete genome sequences of Rhizobium gallicum, symbiovars gallicum and phaseoli, symbionts associated to common bean (Phaseolus vulgaris).</title>
        <authorList>
            <person name="Bustos P."/>
            <person name="Santamaria R.I."/>
            <person name="Perez-Carrascal O.M."/>
            <person name="Juarez S."/>
            <person name="Lozano L."/>
            <person name="Martinez-Flores I."/>
            <person name="Martinez-Romero E."/>
            <person name="Cevallos M."/>
            <person name="Romero D."/>
            <person name="Davila G."/>
            <person name="Gonzalez V."/>
        </authorList>
    </citation>
    <scope>NUCLEOTIDE SEQUENCE [LARGE SCALE GENOMIC DNA]</scope>
    <source>
        <strain evidence="1 2">IE4872</strain>
        <plasmid evidence="2">prgalie4872d</plasmid>
    </source>
</reference>
<geneLocation type="plasmid" evidence="2">
    <name>prgalie4872d</name>
</geneLocation>
<proteinExistence type="predicted"/>
<dbReference type="Proteomes" id="UP000184749">
    <property type="component" value="Plasmid pRgalIE4872d"/>
</dbReference>
<dbReference type="AlphaFoldDB" id="A0A1L5NSB7"/>
<protein>
    <submittedName>
        <fullName evidence="1">Uncharacterized protein</fullName>
    </submittedName>
</protein>
<sequence>MTRRSSPLSCRLGLTVQRSTEVAHRYDVTRHQIYSWRHELKTKGLLPSTAGTVFLLGRQTTLDENGFRAIPFSL</sequence>
<evidence type="ECO:0000313" key="1">
    <source>
        <dbReference type="EMBL" id="APO70768.1"/>
    </source>
</evidence>
<organism evidence="1 2">
    <name type="scientific">Rhizobium gallicum</name>
    <dbReference type="NCBI Taxonomy" id="56730"/>
    <lineage>
        <taxon>Bacteria</taxon>
        <taxon>Pseudomonadati</taxon>
        <taxon>Pseudomonadota</taxon>
        <taxon>Alphaproteobacteria</taxon>
        <taxon>Hyphomicrobiales</taxon>
        <taxon>Rhizobiaceae</taxon>
        <taxon>Rhizobium/Agrobacterium group</taxon>
        <taxon>Rhizobium</taxon>
    </lineage>
</organism>
<gene>
    <name evidence="1" type="ORF">IE4872_PD00229</name>
</gene>
<keyword evidence="1" id="KW-0614">Plasmid</keyword>
<accession>A0A1L5NSB7</accession>
<name>A0A1L5NSB7_9HYPH</name>
<dbReference type="EMBL" id="CP017105">
    <property type="protein sequence ID" value="APO70768.1"/>
    <property type="molecule type" value="Genomic_DNA"/>
</dbReference>
<evidence type="ECO:0000313" key="2">
    <source>
        <dbReference type="Proteomes" id="UP000184749"/>
    </source>
</evidence>